<feature type="transmembrane region" description="Helical" evidence="1">
    <location>
        <begin position="80"/>
        <end position="99"/>
    </location>
</feature>
<protein>
    <submittedName>
        <fullName evidence="2">Uncharacterized protein</fullName>
    </submittedName>
</protein>
<dbReference type="AlphaFoldDB" id="K9UQU7"/>
<reference evidence="2 3" key="1">
    <citation type="submission" date="2012-05" db="EMBL/GenBank/DDBJ databases">
        <title>Noncontiguous Finished plasmid 1 of genome of Chamaesiphon sp. PCC 6605.</title>
        <authorList>
            <consortium name="US DOE Joint Genome Institute"/>
            <person name="Gugger M."/>
            <person name="Coursin T."/>
            <person name="Rippka R."/>
            <person name="Tandeau De Marsac N."/>
            <person name="Huntemann M."/>
            <person name="Wei C.-L."/>
            <person name="Han J."/>
            <person name="Detter J.C."/>
            <person name="Han C."/>
            <person name="Tapia R."/>
            <person name="Chen A."/>
            <person name="Kyrpides N."/>
            <person name="Mavromatis K."/>
            <person name="Markowitz V."/>
            <person name="Szeto E."/>
            <person name="Ivanova N."/>
            <person name="Pagani I."/>
            <person name="Pati A."/>
            <person name="Goodwin L."/>
            <person name="Nordberg H.P."/>
            <person name="Cantor M.N."/>
            <person name="Hua S.X."/>
            <person name="Woyke T."/>
            <person name="Kerfeld C.A."/>
        </authorList>
    </citation>
    <scope>NUCLEOTIDE SEQUENCE [LARGE SCALE GENOMIC DNA]</scope>
    <source>
        <strain evidence="3">ATCC 27169 / PCC 6605</strain>
        <plasmid evidence="3">Plasmid pCHA6605.01</plasmid>
    </source>
</reference>
<dbReference type="OrthoDB" id="495279at2"/>
<sequence length="134" mass="15096">MKNIIDFNCPKCGSENIRKFSLIYRDGLSDLAGRNFHGTSQTVNSQIASPPFSPSQFLRRCCFFIIPLLFLGHIGRSPIFLTVGIVLGVICAIACRIYASTIYRDSLQIWNNTYLCQRCDSAFILGHDAPQDDW</sequence>
<dbReference type="RefSeq" id="WP_015328702.1">
    <property type="nucleotide sequence ID" value="NC_020053.1"/>
</dbReference>
<geneLocation type="plasmid" evidence="2 3">
    <name>pCHA6605.01</name>
</geneLocation>
<keyword evidence="3" id="KW-1185">Reference proteome</keyword>
<keyword evidence="1" id="KW-0472">Membrane</keyword>
<gene>
    <name evidence="2" type="ORF">Cha6605_5966</name>
</gene>
<name>K9UQU7_CHAP6</name>
<accession>K9UQU7</accession>
<keyword evidence="1" id="KW-1133">Transmembrane helix</keyword>
<evidence type="ECO:0000313" key="2">
    <source>
        <dbReference type="EMBL" id="AFY96811.1"/>
    </source>
</evidence>
<dbReference type="Proteomes" id="UP000010366">
    <property type="component" value="Plasmid pCHA6605.01"/>
</dbReference>
<proteinExistence type="predicted"/>
<keyword evidence="1" id="KW-0812">Transmembrane</keyword>
<organism evidence="2 3">
    <name type="scientific">Chamaesiphon minutus (strain ATCC 27169 / PCC 6605)</name>
    <dbReference type="NCBI Taxonomy" id="1173020"/>
    <lineage>
        <taxon>Bacteria</taxon>
        <taxon>Bacillati</taxon>
        <taxon>Cyanobacteriota</taxon>
        <taxon>Cyanophyceae</taxon>
        <taxon>Gomontiellales</taxon>
        <taxon>Chamaesiphonaceae</taxon>
        <taxon>Chamaesiphon</taxon>
    </lineage>
</organism>
<keyword evidence="2" id="KW-0614">Plasmid</keyword>
<dbReference type="HOGENOM" id="CLU_145835_0_0_3"/>
<evidence type="ECO:0000256" key="1">
    <source>
        <dbReference type="SAM" id="Phobius"/>
    </source>
</evidence>
<evidence type="ECO:0000313" key="3">
    <source>
        <dbReference type="Proteomes" id="UP000010366"/>
    </source>
</evidence>
<dbReference type="KEGG" id="cmp:Cha6605_5966"/>
<dbReference type="EMBL" id="CP003601">
    <property type="protein sequence ID" value="AFY96811.1"/>
    <property type="molecule type" value="Genomic_DNA"/>
</dbReference>